<dbReference type="Pfam" id="PF13347">
    <property type="entry name" value="MFS_2"/>
    <property type="match status" value="1"/>
</dbReference>
<reference evidence="3" key="1">
    <citation type="submission" date="2021-01" db="EMBL/GenBank/DDBJ databases">
        <title>Modified the classification status of verrucomicrobia.</title>
        <authorList>
            <person name="Feng X."/>
        </authorList>
    </citation>
    <scope>NUCLEOTIDE SEQUENCE</scope>
    <source>
        <strain evidence="3">KCTC 13126</strain>
    </source>
</reference>
<dbReference type="SUPFAM" id="SSF103473">
    <property type="entry name" value="MFS general substrate transporter"/>
    <property type="match status" value="1"/>
</dbReference>
<accession>A0A934S2S4</accession>
<keyword evidence="2" id="KW-0812">Transmembrane</keyword>
<dbReference type="GO" id="GO:0008643">
    <property type="term" value="P:carbohydrate transport"/>
    <property type="evidence" value="ECO:0007669"/>
    <property type="project" value="InterPro"/>
</dbReference>
<comment type="caution">
    <text evidence="3">The sequence shown here is derived from an EMBL/GenBank/DDBJ whole genome shotgun (WGS) entry which is preliminary data.</text>
</comment>
<feature type="transmembrane region" description="Helical" evidence="2">
    <location>
        <begin position="348"/>
        <end position="369"/>
    </location>
</feature>
<name>A0A934S2S4_9BACT</name>
<feature type="transmembrane region" description="Helical" evidence="2">
    <location>
        <begin position="252"/>
        <end position="271"/>
    </location>
</feature>
<feature type="transmembrane region" description="Helical" evidence="2">
    <location>
        <begin position="390"/>
        <end position="416"/>
    </location>
</feature>
<proteinExistence type="inferred from homology"/>
<feature type="transmembrane region" description="Helical" evidence="2">
    <location>
        <begin position="126"/>
        <end position="146"/>
    </location>
</feature>
<keyword evidence="2" id="KW-0472">Membrane</keyword>
<dbReference type="PANTHER" id="PTHR11328:SF24">
    <property type="entry name" value="MAJOR FACILITATOR SUPERFAMILY (MFS) PROFILE DOMAIN-CONTAINING PROTEIN"/>
    <property type="match status" value="1"/>
</dbReference>
<feature type="transmembrane region" description="Helical" evidence="2">
    <location>
        <begin position="61"/>
        <end position="80"/>
    </location>
</feature>
<feature type="transmembrane region" description="Helical" evidence="2">
    <location>
        <begin position="322"/>
        <end position="342"/>
    </location>
</feature>
<dbReference type="GO" id="GO:0005886">
    <property type="term" value="C:plasma membrane"/>
    <property type="evidence" value="ECO:0007669"/>
    <property type="project" value="TreeGrafter"/>
</dbReference>
<feature type="transmembrane region" description="Helical" evidence="2">
    <location>
        <begin position="31"/>
        <end position="55"/>
    </location>
</feature>
<comment type="similarity">
    <text evidence="1">Belongs to the sodium:galactoside symporter (TC 2.A.2) family.</text>
</comment>
<feature type="transmembrane region" description="Helical" evidence="2">
    <location>
        <begin position="291"/>
        <end position="310"/>
    </location>
</feature>
<dbReference type="InterPro" id="IPR036259">
    <property type="entry name" value="MFS_trans_sf"/>
</dbReference>
<keyword evidence="4" id="KW-1185">Reference proteome</keyword>
<evidence type="ECO:0000313" key="3">
    <source>
        <dbReference type="EMBL" id="MBK1880034.1"/>
    </source>
</evidence>
<feature type="transmembrane region" description="Helical" evidence="2">
    <location>
        <begin position="203"/>
        <end position="223"/>
    </location>
</feature>
<dbReference type="AlphaFoldDB" id="A0A934S2S4"/>
<dbReference type="PANTHER" id="PTHR11328">
    <property type="entry name" value="MAJOR FACILITATOR SUPERFAMILY DOMAIN-CONTAINING PROTEIN"/>
    <property type="match status" value="1"/>
</dbReference>
<protein>
    <submittedName>
        <fullName evidence="3">MFS transporter</fullName>
    </submittedName>
</protein>
<evidence type="ECO:0000313" key="4">
    <source>
        <dbReference type="Proteomes" id="UP000617628"/>
    </source>
</evidence>
<feature type="transmembrane region" description="Helical" evidence="2">
    <location>
        <begin position="167"/>
        <end position="191"/>
    </location>
</feature>
<sequence>MSLVHEAQDICSAPVSRTVARRDRVPSIQKAAYGVGIVSDHCSIFGITAFAMPIFNVMLGLSPTMVGFALGIARLWDAFLDPFVGILSDNRRNLNGRRKPFLFLGSILTGCAFPFIWFVPEGLSQASTFAFLLVSLLFFYTCYSVFSVPYQSLGMELTASYLERTNVYSWMSSIQQVSGFIVPWLLTLAMLPAFGNAMVGAKWVGAGVGVIIIITGILPAVLCKERYQTVAKKQQSDSIIASFKSITKNRPIRLVIFTIGIFLVPGTIVHSFDFYLNTYYLYEGDIKGGSWFSGVDGTLKVAFALLGIFVIRRLSKTYDKHLLIRACILILILGRVGIYFTYIPGNPLLALTFKPLLSMAETGFWVLILSMRADLADWDEYESGRRREGMIAAATNTAAKIAMTIAILLTGPILQYFVGFDRELGGEQPAGTLDKLFWATLILPFCAHVIIFYLLKNYPLTYDKYLQIRANLERRREAV</sequence>
<feature type="transmembrane region" description="Helical" evidence="2">
    <location>
        <begin position="101"/>
        <end position="120"/>
    </location>
</feature>
<dbReference type="InterPro" id="IPR039672">
    <property type="entry name" value="MFS_2"/>
</dbReference>
<dbReference type="Gene3D" id="1.20.1250.20">
    <property type="entry name" value="MFS general substrate transporter like domains"/>
    <property type="match status" value="1"/>
</dbReference>
<organism evidence="3 4">
    <name type="scientific">Pelagicoccus mobilis</name>
    <dbReference type="NCBI Taxonomy" id="415221"/>
    <lineage>
        <taxon>Bacteria</taxon>
        <taxon>Pseudomonadati</taxon>
        <taxon>Verrucomicrobiota</taxon>
        <taxon>Opitutia</taxon>
        <taxon>Puniceicoccales</taxon>
        <taxon>Pelagicoccaceae</taxon>
        <taxon>Pelagicoccus</taxon>
    </lineage>
</organism>
<dbReference type="Proteomes" id="UP000617628">
    <property type="component" value="Unassembled WGS sequence"/>
</dbReference>
<keyword evidence="2" id="KW-1133">Transmembrane helix</keyword>
<feature type="transmembrane region" description="Helical" evidence="2">
    <location>
        <begin position="436"/>
        <end position="455"/>
    </location>
</feature>
<gene>
    <name evidence="3" type="ORF">JIN87_24330</name>
</gene>
<dbReference type="RefSeq" id="WP_200358539.1">
    <property type="nucleotide sequence ID" value="NZ_JAENIL010000067.1"/>
</dbReference>
<evidence type="ECO:0000256" key="2">
    <source>
        <dbReference type="SAM" id="Phobius"/>
    </source>
</evidence>
<evidence type="ECO:0000256" key="1">
    <source>
        <dbReference type="ARBA" id="ARBA00009617"/>
    </source>
</evidence>
<dbReference type="EMBL" id="JAENIL010000067">
    <property type="protein sequence ID" value="MBK1880034.1"/>
    <property type="molecule type" value="Genomic_DNA"/>
</dbReference>
<dbReference type="GO" id="GO:0015293">
    <property type="term" value="F:symporter activity"/>
    <property type="evidence" value="ECO:0007669"/>
    <property type="project" value="InterPro"/>
</dbReference>